<dbReference type="PANTHER" id="PTHR46847:SF1">
    <property type="entry name" value="D-ALLOSE-BINDING PERIPLASMIC PROTEIN-RELATED"/>
    <property type="match status" value="1"/>
</dbReference>
<feature type="region of interest" description="Disordered" evidence="4">
    <location>
        <begin position="26"/>
        <end position="46"/>
    </location>
</feature>
<dbReference type="SUPFAM" id="SSF53822">
    <property type="entry name" value="Periplasmic binding protein-like I"/>
    <property type="match status" value="1"/>
</dbReference>
<dbReference type="AlphaFoldDB" id="A0A923J242"/>
<feature type="chain" id="PRO_5039305000" evidence="5">
    <location>
        <begin position="23"/>
        <end position="333"/>
    </location>
</feature>
<dbReference type="PANTHER" id="PTHR46847">
    <property type="entry name" value="D-ALLOSE-BINDING PERIPLASMIC PROTEIN-RELATED"/>
    <property type="match status" value="1"/>
</dbReference>
<reference evidence="7 8" key="1">
    <citation type="submission" date="2020-04" db="EMBL/GenBank/DDBJ databases">
        <title>Genomic insights into acetone-butanol-ethanol (ABE) fermentation by sequencing solventogenic clostridia strains.</title>
        <authorList>
            <person name="Brown S."/>
        </authorList>
    </citation>
    <scope>NUCLEOTIDE SEQUENCE [LARGE SCALE GENOMIC DNA]</scope>
    <source>
        <strain evidence="7 8">DJ011</strain>
    </source>
</reference>
<dbReference type="InterPro" id="IPR028082">
    <property type="entry name" value="Peripla_BP_I"/>
</dbReference>
<organism evidence="7 8">
    <name type="scientific">Clostridium tetanomorphum</name>
    <dbReference type="NCBI Taxonomy" id="1553"/>
    <lineage>
        <taxon>Bacteria</taxon>
        <taxon>Bacillati</taxon>
        <taxon>Bacillota</taxon>
        <taxon>Clostridia</taxon>
        <taxon>Eubacteriales</taxon>
        <taxon>Clostridiaceae</taxon>
        <taxon>Clostridium</taxon>
    </lineage>
</organism>
<evidence type="ECO:0000313" key="7">
    <source>
        <dbReference type="EMBL" id="MBC2399867.1"/>
    </source>
</evidence>
<evidence type="ECO:0000256" key="4">
    <source>
        <dbReference type="SAM" id="MobiDB-lite"/>
    </source>
</evidence>
<evidence type="ECO:0000256" key="5">
    <source>
        <dbReference type="SAM" id="SignalP"/>
    </source>
</evidence>
<evidence type="ECO:0000256" key="3">
    <source>
        <dbReference type="ARBA" id="ARBA00022729"/>
    </source>
</evidence>
<dbReference type="InterPro" id="IPR025997">
    <property type="entry name" value="SBP_2_dom"/>
</dbReference>
<comment type="similarity">
    <text evidence="2">Belongs to the bacterial solute-binding protein 2 family.</text>
</comment>
<dbReference type="Gene3D" id="3.40.50.2300">
    <property type="match status" value="2"/>
</dbReference>
<accession>A0A923J242</accession>
<evidence type="ECO:0000256" key="1">
    <source>
        <dbReference type="ARBA" id="ARBA00004196"/>
    </source>
</evidence>
<dbReference type="Proteomes" id="UP000563151">
    <property type="component" value="Unassembled WGS sequence"/>
</dbReference>
<name>A0A923J242_CLOTT</name>
<feature type="compositionally biased region" description="Basic and acidic residues" evidence="4">
    <location>
        <begin position="31"/>
        <end position="45"/>
    </location>
</feature>
<evidence type="ECO:0000259" key="6">
    <source>
        <dbReference type="Pfam" id="PF13407"/>
    </source>
</evidence>
<dbReference type="GO" id="GO:0030246">
    <property type="term" value="F:carbohydrate binding"/>
    <property type="evidence" value="ECO:0007669"/>
    <property type="project" value="UniProtKB-ARBA"/>
</dbReference>
<dbReference type="RefSeq" id="WP_035150571.1">
    <property type="nucleotide sequence ID" value="NZ_JAAZWO010000038.1"/>
</dbReference>
<dbReference type="CDD" id="cd06320">
    <property type="entry name" value="PBP1_allose_binding"/>
    <property type="match status" value="1"/>
</dbReference>
<comment type="caution">
    <text evidence="7">The sequence shown here is derived from an EMBL/GenBank/DDBJ whole genome shotgun (WGS) entry which is preliminary data.</text>
</comment>
<gene>
    <name evidence="7" type="primary">alsB</name>
    <name evidence="7" type="ORF">HGG79_19180</name>
</gene>
<proteinExistence type="inferred from homology"/>
<dbReference type="EMBL" id="JAAZWO010000038">
    <property type="protein sequence ID" value="MBC2399867.1"/>
    <property type="molecule type" value="Genomic_DNA"/>
</dbReference>
<feature type="domain" description="Periplasmic binding protein" evidence="6">
    <location>
        <begin position="49"/>
        <end position="312"/>
    </location>
</feature>
<feature type="signal peptide" evidence="5">
    <location>
        <begin position="1"/>
        <end position="22"/>
    </location>
</feature>
<dbReference type="GO" id="GO:0030313">
    <property type="term" value="C:cell envelope"/>
    <property type="evidence" value="ECO:0007669"/>
    <property type="project" value="UniProtKB-SubCell"/>
</dbReference>
<dbReference type="NCBIfam" id="NF007254">
    <property type="entry name" value="PRK09701.1"/>
    <property type="match status" value="1"/>
</dbReference>
<evidence type="ECO:0000313" key="8">
    <source>
        <dbReference type="Proteomes" id="UP000563151"/>
    </source>
</evidence>
<protein>
    <submittedName>
        <fullName evidence="7">D-allose transporter substrate-binding protein</fullName>
    </submittedName>
</protein>
<dbReference type="PROSITE" id="PS51257">
    <property type="entry name" value="PROKAR_LIPOPROTEIN"/>
    <property type="match status" value="1"/>
</dbReference>
<dbReference type="Pfam" id="PF13407">
    <property type="entry name" value="Peripla_BP_4"/>
    <property type="match status" value="1"/>
</dbReference>
<sequence>MKKISKIVALALSLVLTGSLLAGCGKTSPTESKKGSETKQEEKSSGTEVAVILKTLSNPFWVSMKEGIEREAKAKNIKVDVFAAASEDDVQGQLKLLENLLNKNYKAIGVAPLSPVNLIPAIAQANKKGIYVVNIDEKVDMKELKNAGGSIVSFVNTDNVKVGEKGAKFITDKLGANGGEVAIIEGKAGNASGEARKVGAKKGFEAAKGIKLVASQPADWDRSKALDVATNMLQRYPNIKAFYCANDTMALGVVQAVENAGKKDKIVVVGTDGAPEAIQSVNDGKLGATVAQDSAQIGVASLNELLKALKDKPEISADKEPAVISVDSKLIVK</sequence>
<keyword evidence="8" id="KW-1185">Reference proteome</keyword>
<evidence type="ECO:0000256" key="2">
    <source>
        <dbReference type="ARBA" id="ARBA00007639"/>
    </source>
</evidence>
<comment type="subcellular location">
    <subcellularLocation>
        <location evidence="1">Cell envelope</location>
    </subcellularLocation>
</comment>
<keyword evidence="3 5" id="KW-0732">Signal</keyword>